<name>A0A1C4GRD2_9GAMM</name>
<reference evidence="1 2" key="1">
    <citation type="submission" date="2016-08" db="EMBL/GenBank/DDBJ databases">
        <authorList>
            <person name="Seilhamer J.J."/>
        </authorList>
    </citation>
    <scope>NUCLEOTIDE SEQUENCE [LARGE SCALE GENOMIC DNA]</scope>
    <source>
        <strain evidence="1 2">ANC 4874</strain>
    </source>
</reference>
<protein>
    <submittedName>
        <fullName evidence="1">Uncharacterized protein</fullName>
    </submittedName>
</protein>
<evidence type="ECO:0000313" key="1">
    <source>
        <dbReference type="EMBL" id="SCC70787.1"/>
    </source>
</evidence>
<dbReference type="Proteomes" id="UP000243661">
    <property type="component" value="Unassembled WGS sequence"/>
</dbReference>
<dbReference type="OrthoDB" id="6713262at2"/>
<accession>A0A1C4GRD2</accession>
<dbReference type="AlphaFoldDB" id="A0A1C4GRD2"/>
<proteinExistence type="predicted"/>
<gene>
    <name evidence="1" type="ORF">GA0116959_101121</name>
</gene>
<evidence type="ECO:0000313" key="2">
    <source>
        <dbReference type="Proteomes" id="UP000243661"/>
    </source>
</evidence>
<dbReference type="RefSeq" id="WP_092717222.1">
    <property type="nucleotide sequence ID" value="NZ_FMBK01000001.1"/>
</dbReference>
<dbReference type="EMBL" id="FMBK01000001">
    <property type="protein sequence ID" value="SCC70787.1"/>
    <property type="molecule type" value="Genomic_DNA"/>
</dbReference>
<sequence>MVKILLCLCFFIGLIVIWKVGFKMYIHHYHQRRKTQQTEPSTSAVSFLSSDLSTLSEPRLDEVEEYEQQLFDDVCEIFFEHSPTDRDSEQAVVIQENLLRKLPAKTQTQIRRLDLEEWSIYWTFYDQSLEYYVGRYGVFYTHVDRFGQEHKFEIKERFRQV</sequence>
<organism evidence="1 2">
    <name type="scientific">Acinetobacter albensis</name>
    <dbReference type="NCBI Taxonomy" id="1673609"/>
    <lineage>
        <taxon>Bacteria</taxon>
        <taxon>Pseudomonadati</taxon>
        <taxon>Pseudomonadota</taxon>
        <taxon>Gammaproteobacteria</taxon>
        <taxon>Moraxellales</taxon>
        <taxon>Moraxellaceae</taxon>
        <taxon>Acinetobacter</taxon>
    </lineage>
</organism>